<organism evidence="2 3">
    <name type="scientific">Endosaccharibacter trunci</name>
    <dbReference type="NCBI Taxonomy" id="2812733"/>
    <lineage>
        <taxon>Bacteria</taxon>
        <taxon>Pseudomonadati</taxon>
        <taxon>Pseudomonadota</taxon>
        <taxon>Alphaproteobacteria</taxon>
        <taxon>Acetobacterales</taxon>
        <taxon>Acetobacteraceae</taxon>
        <taxon>Endosaccharibacter</taxon>
    </lineage>
</organism>
<feature type="transmembrane region" description="Helical" evidence="1">
    <location>
        <begin position="94"/>
        <end position="118"/>
    </location>
</feature>
<evidence type="ECO:0000313" key="2">
    <source>
        <dbReference type="EMBL" id="MCQ8279566.1"/>
    </source>
</evidence>
<keyword evidence="1" id="KW-0472">Membrane</keyword>
<evidence type="ECO:0000256" key="1">
    <source>
        <dbReference type="SAM" id="Phobius"/>
    </source>
</evidence>
<dbReference type="RefSeq" id="WP_422865045.1">
    <property type="nucleotide sequence ID" value="NZ_JAMSKV010000013.1"/>
</dbReference>
<dbReference type="Proteomes" id="UP001524587">
    <property type="component" value="Unassembled WGS sequence"/>
</dbReference>
<proteinExistence type="predicted"/>
<keyword evidence="1" id="KW-1133">Transmembrane helix</keyword>
<evidence type="ECO:0000313" key="3">
    <source>
        <dbReference type="Proteomes" id="UP001524587"/>
    </source>
</evidence>
<protein>
    <submittedName>
        <fullName evidence="2">DUF3429 domain-containing protein</fullName>
    </submittedName>
</protein>
<comment type="caution">
    <text evidence="2">The sequence shown here is derived from an EMBL/GenBank/DDBJ whole genome shotgun (WGS) entry which is preliminary data.</text>
</comment>
<name>A0ABT1W9J8_9PROT</name>
<accession>A0ABT1W9J8</accession>
<feature type="transmembrane region" description="Helical" evidence="1">
    <location>
        <begin position="124"/>
        <end position="143"/>
    </location>
</feature>
<keyword evidence="1" id="KW-0812">Transmembrane</keyword>
<feature type="transmembrane region" description="Helical" evidence="1">
    <location>
        <begin position="155"/>
        <end position="175"/>
    </location>
</feature>
<sequence length="176" mass="18604">MPDRINVLDRAVEHPERRAALVLRVEEPRWPPLLGILLAHAAMVPILLGAIAFALVTVEMRPLVLGATITWGASVVLFLSGVRRGLSFRTPGGATVAQVSTSMALFGLGLLAFCGLWLPTPVPSLLLLLLAFAGMGVLDPIAARRGETPLYFAGLRPLQMALPSAALIGLIAMVLA</sequence>
<feature type="transmembrane region" description="Helical" evidence="1">
    <location>
        <begin position="33"/>
        <end position="56"/>
    </location>
</feature>
<keyword evidence="3" id="KW-1185">Reference proteome</keyword>
<dbReference type="EMBL" id="JAMSKV010000013">
    <property type="protein sequence ID" value="MCQ8279566.1"/>
    <property type="molecule type" value="Genomic_DNA"/>
</dbReference>
<gene>
    <name evidence="2" type="ORF">NFI95_14060</name>
</gene>
<reference evidence="2 3" key="1">
    <citation type="submission" date="2022-06" db="EMBL/GenBank/DDBJ databases">
        <title>Endosaccharibacter gen. nov., sp. nov., endophytic bacteria isolated from sugarcane.</title>
        <authorList>
            <person name="Pitiwittayakul N."/>
            <person name="Yukphan P."/>
            <person name="Charoenyingcharoen P."/>
            <person name="Tanasupawat S."/>
        </authorList>
    </citation>
    <scope>NUCLEOTIDE SEQUENCE [LARGE SCALE GENOMIC DNA]</scope>
    <source>
        <strain evidence="2 3">KSS8</strain>
    </source>
</reference>
<feature type="transmembrane region" description="Helical" evidence="1">
    <location>
        <begin position="62"/>
        <end position="82"/>
    </location>
</feature>